<dbReference type="PANTHER" id="PTHR46797">
    <property type="entry name" value="HTH-TYPE TRANSCRIPTIONAL REGULATOR"/>
    <property type="match status" value="1"/>
</dbReference>
<keyword evidence="1" id="KW-0238">DNA-binding</keyword>
<dbReference type="Proteomes" id="UP000321776">
    <property type="component" value="Unassembled WGS sequence"/>
</dbReference>
<dbReference type="PROSITE" id="PS50943">
    <property type="entry name" value="HTH_CROC1"/>
    <property type="match status" value="2"/>
</dbReference>
<dbReference type="SUPFAM" id="SSF47413">
    <property type="entry name" value="lambda repressor-like DNA-binding domains"/>
    <property type="match status" value="2"/>
</dbReference>
<name>A0A5C6V728_9BURK</name>
<dbReference type="SMART" id="SM00530">
    <property type="entry name" value="HTH_XRE"/>
    <property type="match status" value="2"/>
</dbReference>
<protein>
    <submittedName>
        <fullName evidence="3">Helix-turn-helix transcriptional regulator</fullName>
    </submittedName>
</protein>
<gene>
    <name evidence="3" type="ORF">FRZ40_40750</name>
</gene>
<dbReference type="InterPro" id="IPR001387">
    <property type="entry name" value="Cro/C1-type_HTH"/>
</dbReference>
<dbReference type="GO" id="GO:0003700">
    <property type="term" value="F:DNA-binding transcription factor activity"/>
    <property type="evidence" value="ECO:0007669"/>
    <property type="project" value="TreeGrafter"/>
</dbReference>
<dbReference type="EMBL" id="VOQS01000005">
    <property type="protein sequence ID" value="TXC80590.1"/>
    <property type="molecule type" value="Genomic_DNA"/>
</dbReference>
<sequence length="155" mass="17047">MPRRAKSAREQFAHAVTSIRELKGLSLNEVARAAAISRNTIYLIETHSANVQLGTVARLSIALDVDPRIFFSEIATSPSPPADLQETIRGTIASNIKAKRLELGISQNELERDLMMPRGYLGIIERKAPDLSLDSLERIARRLGIPLDALFASSL</sequence>
<dbReference type="GO" id="GO:0005829">
    <property type="term" value="C:cytosol"/>
    <property type="evidence" value="ECO:0007669"/>
    <property type="project" value="TreeGrafter"/>
</dbReference>
<accession>A0A5C6V728</accession>
<dbReference type="Gene3D" id="1.10.260.40">
    <property type="entry name" value="lambda repressor-like DNA-binding domains"/>
    <property type="match status" value="2"/>
</dbReference>
<reference evidence="3 4" key="1">
    <citation type="journal article" date="2018" name="Int. J. Syst. Evol. Microbiol.">
        <title>Paraburkholderia azotifigens sp. nov., a nitrogen-fixing bacterium isolated from paddy soil.</title>
        <authorList>
            <person name="Choi G.M."/>
            <person name="Im W.T."/>
        </authorList>
    </citation>
    <scope>NUCLEOTIDE SEQUENCE [LARGE SCALE GENOMIC DNA]</scope>
    <source>
        <strain evidence="3 4">NF 2-5-3</strain>
    </source>
</reference>
<dbReference type="InterPro" id="IPR050807">
    <property type="entry name" value="TransReg_Diox_bact_type"/>
</dbReference>
<evidence type="ECO:0000259" key="2">
    <source>
        <dbReference type="PROSITE" id="PS50943"/>
    </source>
</evidence>
<dbReference type="GO" id="GO:0003677">
    <property type="term" value="F:DNA binding"/>
    <property type="evidence" value="ECO:0007669"/>
    <property type="project" value="UniProtKB-KW"/>
</dbReference>
<dbReference type="PANTHER" id="PTHR46797:SF1">
    <property type="entry name" value="METHYLPHOSPHONATE SYNTHASE"/>
    <property type="match status" value="1"/>
</dbReference>
<feature type="domain" description="HTH cro/C1-type" evidence="2">
    <location>
        <begin position="16"/>
        <end position="70"/>
    </location>
</feature>
<evidence type="ECO:0000256" key="1">
    <source>
        <dbReference type="ARBA" id="ARBA00023125"/>
    </source>
</evidence>
<feature type="domain" description="HTH cro/C1-type" evidence="2">
    <location>
        <begin position="96"/>
        <end position="150"/>
    </location>
</feature>
<organism evidence="3 4">
    <name type="scientific">Paraburkholderia azotifigens</name>
    <dbReference type="NCBI Taxonomy" id="2057004"/>
    <lineage>
        <taxon>Bacteria</taxon>
        <taxon>Pseudomonadati</taxon>
        <taxon>Pseudomonadota</taxon>
        <taxon>Betaproteobacteria</taxon>
        <taxon>Burkholderiales</taxon>
        <taxon>Burkholderiaceae</taxon>
        <taxon>Paraburkholderia</taxon>
    </lineage>
</organism>
<evidence type="ECO:0000313" key="4">
    <source>
        <dbReference type="Proteomes" id="UP000321776"/>
    </source>
</evidence>
<dbReference type="AlphaFoldDB" id="A0A5C6V728"/>
<proteinExistence type="predicted"/>
<dbReference type="CDD" id="cd00093">
    <property type="entry name" value="HTH_XRE"/>
    <property type="match status" value="2"/>
</dbReference>
<evidence type="ECO:0000313" key="3">
    <source>
        <dbReference type="EMBL" id="TXC80590.1"/>
    </source>
</evidence>
<dbReference type="InterPro" id="IPR010982">
    <property type="entry name" value="Lambda_DNA-bd_dom_sf"/>
</dbReference>
<comment type="caution">
    <text evidence="3">The sequence shown here is derived from an EMBL/GenBank/DDBJ whole genome shotgun (WGS) entry which is preliminary data.</text>
</comment>
<dbReference type="RefSeq" id="WP_147238066.1">
    <property type="nucleotide sequence ID" value="NZ_VOQS01000005.1"/>
</dbReference>
<dbReference type="Pfam" id="PF01381">
    <property type="entry name" value="HTH_3"/>
    <property type="match status" value="2"/>
</dbReference>